<feature type="transmembrane region" description="Helical" evidence="5">
    <location>
        <begin position="103"/>
        <end position="123"/>
    </location>
</feature>
<evidence type="ECO:0000259" key="6">
    <source>
        <dbReference type="PROSITE" id="PS50850"/>
    </source>
</evidence>
<dbReference type="KEGG" id="ccp:CHC_T00004548001"/>
<dbReference type="EMBL" id="HG001768">
    <property type="protein sequence ID" value="CDF36240.1"/>
    <property type="molecule type" value="Genomic_DNA"/>
</dbReference>
<dbReference type="GO" id="GO:0022857">
    <property type="term" value="F:transmembrane transporter activity"/>
    <property type="evidence" value="ECO:0007669"/>
    <property type="project" value="InterPro"/>
</dbReference>
<dbReference type="InterPro" id="IPR050382">
    <property type="entry name" value="MFS_Na/Anion_cotransporter"/>
</dbReference>
<proteinExistence type="predicted"/>
<dbReference type="Gramene" id="CDF36240">
    <property type="protein sequence ID" value="CDF36240"/>
    <property type="gene ID" value="CHC_T00004548001"/>
</dbReference>
<dbReference type="PROSITE" id="PS50850">
    <property type="entry name" value="MFS"/>
    <property type="match status" value="1"/>
</dbReference>
<feature type="transmembrane region" description="Helical" evidence="5">
    <location>
        <begin position="129"/>
        <end position="152"/>
    </location>
</feature>
<gene>
    <name evidence="7" type="ORF">CHC_T00004548001</name>
</gene>
<evidence type="ECO:0000313" key="8">
    <source>
        <dbReference type="Proteomes" id="UP000012073"/>
    </source>
</evidence>
<dbReference type="PANTHER" id="PTHR11662">
    <property type="entry name" value="SOLUTE CARRIER FAMILY 17"/>
    <property type="match status" value="1"/>
</dbReference>
<name>R7QFP0_CHOCR</name>
<dbReference type="Proteomes" id="UP000012073">
    <property type="component" value="Unassembled WGS sequence"/>
</dbReference>
<feature type="transmembrane region" description="Helical" evidence="5">
    <location>
        <begin position="260"/>
        <end position="278"/>
    </location>
</feature>
<evidence type="ECO:0000313" key="7">
    <source>
        <dbReference type="EMBL" id="CDF36240.1"/>
    </source>
</evidence>
<dbReference type="Pfam" id="PF07690">
    <property type="entry name" value="MFS_1"/>
    <property type="match status" value="1"/>
</dbReference>
<keyword evidence="4 5" id="KW-0472">Membrane</keyword>
<organism evidence="7 8">
    <name type="scientific">Chondrus crispus</name>
    <name type="common">Carrageen Irish moss</name>
    <name type="synonym">Polymorpha crispa</name>
    <dbReference type="NCBI Taxonomy" id="2769"/>
    <lineage>
        <taxon>Eukaryota</taxon>
        <taxon>Rhodophyta</taxon>
        <taxon>Florideophyceae</taxon>
        <taxon>Rhodymeniophycidae</taxon>
        <taxon>Gigartinales</taxon>
        <taxon>Gigartinaceae</taxon>
        <taxon>Chondrus</taxon>
    </lineage>
</organism>
<feature type="transmembrane region" description="Helical" evidence="5">
    <location>
        <begin position="189"/>
        <end position="209"/>
    </location>
</feature>
<feature type="domain" description="Major facilitator superfamily (MFS) profile" evidence="6">
    <location>
        <begin position="38"/>
        <end position="376"/>
    </location>
</feature>
<dbReference type="SUPFAM" id="SSF103473">
    <property type="entry name" value="MFS general substrate transporter"/>
    <property type="match status" value="1"/>
</dbReference>
<comment type="subcellular location">
    <subcellularLocation>
        <location evidence="1">Membrane</location>
        <topology evidence="1">Multi-pass membrane protein</topology>
    </subcellularLocation>
</comment>
<keyword evidence="8" id="KW-1185">Reference proteome</keyword>
<dbReference type="RefSeq" id="XP_005716059.1">
    <property type="nucleotide sequence ID" value="XM_005716002.1"/>
</dbReference>
<feature type="transmembrane region" description="Helical" evidence="5">
    <location>
        <begin position="164"/>
        <end position="183"/>
    </location>
</feature>
<dbReference type="GO" id="GO:0016020">
    <property type="term" value="C:membrane"/>
    <property type="evidence" value="ECO:0007669"/>
    <property type="project" value="UniProtKB-SubCell"/>
</dbReference>
<evidence type="ECO:0000256" key="1">
    <source>
        <dbReference type="ARBA" id="ARBA00004141"/>
    </source>
</evidence>
<dbReference type="Gene3D" id="1.20.1250.20">
    <property type="entry name" value="MFS general substrate transporter like domains"/>
    <property type="match status" value="2"/>
</dbReference>
<evidence type="ECO:0000256" key="3">
    <source>
        <dbReference type="ARBA" id="ARBA00022989"/>
    </source>
</evidence>
<dbReference type="PANTHER" id="PTHR11662:SF399">
    <property type="entry name" value="FI19708P1-RELATED"/>
    <property type="match status" value="1"/>
</dbReference>
<dbReference type="AlphaFoldDB" id="R7QFP0"/>
<dbReference type="OrthoDB" id="2985014at2759"/>
<evidence type="ECO:0000256" key="5">
    <source>
        <dbReference type="SAM" id="Phobius"/>
    </source>
</evidence>
<feature type="transmembrane region" description="Helical" evidence="5">
    <location>
        <begin position="350"/>
        <end position="369"/>
    </location>
</feature>
<dbReference type="InterPro" id="IPR020846">
    <property type="entry name" value="MFS_dom"/>
</dbReference>
<dbReference type="InterPro" id="IPR011701">
    <property type="entry name" value="MFS"/>
</dbReference>
<dbReference type="OMA" id="NFIIMAQ"/>
<dbReference type="PhylomeDB" id="R7QFP0"/>
<evidence type="ECO:0000256" key="2">
    <source>
        <dbReference type="ARBA" id="ARBA00022692"/>
    </source>
</evidence>
<reference evidence="8" key="1">
    <citation type="journal article" date="2013" name="Proc. Natl. Acad. Sci. U.S.A.">
        <title>Genome structure and metabolic features in the red seaweed Chondrus crispus shed light on evolution of the Archaeplastida.</title>
        <authorList>
            <person name="Collen J."/>
            <person name="Porcel B."/>
            <person name="Carre W."/>
            <person name="Ball S.G."/>
            <person name="Chaparro C."/>
            <person name="Tonon T."/>
            <person name="Barbeyron T."/>
            <person name="Michel G."/>
            <person name="Noel B."/>
            <person name="Valentin K."/>
            <person name="Elias M."/>
            <person name="Artiguenave F."/>
            <person name="Arun A."/>
            <person name="Aury J.M."/>
            <person name="Barbosa-Neto J.F."/>
            <person name="Bothwell J.H."/>
            <person name="Bouget F.Y."/>
            <person name="Brillet L."/>
            <person name="Cabello-Hurtado F."/>
            <person name="Capella-Gutierrez S."/>
            <person name="Charrier B."/>
            <person name="Cladiere L."/>
            <person name="Cock J.M."/>
            <person name="Coelho S.M."/>
            <person name="Colleoni C."/>
            <person name="Czjzek M."/>
            <person name="Da Silva C."/>
            <person name="Delage L."/>
            <person name="Denoeud F."/>
            <person name="Deschamps P."/>
            <person name="Dittami S.M."/>
            <person name="Gabaldon T."/>
            <person name="Gachon C.M."/>
            <person name="Groisillier A."/>
            <person name="Herve C."/>
            <person name="Jabbari K."/>
            <person name="Katinka M."/>
            <person name="Kloareg B."/>
            <person name="Kowalczyk N."/>
            <person name="Labadie K."/>
            <person name="Leblanc C."/>
            <person name="Lopez P.J."/>
            <person name="McLachlan D.H."/>
            <person name="Meslet-Cladiere L."/>
            <person name="Moustafa A."/>
            <person name="Nehr Z."/>
            <person name="Nyvall Collen P."/>
            <person name="Panaud O."/>
            <person name="Partensky F."/>
            <person name="Poulain J."/>
            <person name="Rensing S.A."/>
            <person name="Rousvoal S."/>
            <person name="Samson G."/>
            <person name="Symeonidi A."/>
            <person name="Weissenbach J."/>
            <person name="Zambounis A."/>
            <person name="Wincker P."/>
            <person name="Boyen C."/>
        </authorList>
    </citation>
    <scope>NUCLEOTIDE SEQUENCE [LARGE SCALE GENOMIC DNA]</scope>
    <source>
        <strain evidence="8">cv. Stackhouse</strain>
    </source>
</reference>
<keyword evidence="3 5" id="KW-1133">Transmembrane helix</keyword>
<protein>
    <recommendedName>
        <fullName evidence="6">Major facilitator superfamily (MFS) profile domain-containing protein</fullName>
    </recommendedName>
</protein>
<keyword evidence="2 5" id="KW-0812">Transmembrane</keyword>
<accession>R7QFP0</accession>
<dbReference type="GeneID" id="17323776"/>
<feature type="transmembrane region" description="Helical" evidence="5">
    <location>
        <begin position="317"/>
        <end position="338"/>
    </location>
</feature>
<sequence>MSTLTEEVLEHIVSDDGPGTPSGPCDPPKTPPAARHVIVLHCFLSFVICNIDRISLSVAIIPMGKAFSWSESTKGLVQSAFFVGYMTTQIPGGMVADRRGGRAVLAGGVLAWSVATLLTPVAARLALPALLAARVVLGIGEGVAMPAMNAMVAAWVPAAERARALSLVYSGMYAGSILGLVAAPGVMRAAGWQALFYVFGLVGIAWVALRGRRTGSCHVGASAAVAAVPWVSMFACANVGGRVADGLLQRGWSTTRTRKTMQSVGFCGAAVFLGLVCAARTAGQAMGCVSAGLGLAAFSQSGVYANHQDIGPRVAGTLLGISNTFASVAGVVGVYVSGVVLDRTGHDWRAVWGMAIAFDMVGLVVYNLFATSERQW</sequence>
<evidence type="ECO:0000256" key="4">
    <source>
        <dbReference type="ARBA" id="ARBA00023136"/>
    </source>
</evidence>
<dbReference type="InterPro" id="IPR036259">
    <property type="entry name" value="MFS_trans_sf"/>
</dbReference>